<name>A0A8K0DI89_IGNLU</name>
<feature type="domain" description="CRAL-TRIO" evidence="1">
    <location>
        <begin position="231"/>
        <end position="368"/>
    </location>
</feature>
<gene>
    <name evidence="2" type="ORF">ILUMI_01505</name>
</gene>
<comment type="caution">
    <text evidence="2">The sequence shown here is derived from an EMBL/GenBank/DDBJ whole genome shotgun (WGS) entry which is preliminary data.</text>
</comment>
<reference evidence="2" key="1">
    <citation type="submission" date="2019-08" db="EMBL/GenBank/DDBJ databases">
        <title>The genome of the North American firefly Photinus pyralis.</title>
        <authorList>
            <consortium name="Photinus pyralis genome working group"/>
            <person name="Fallon T.R."/>
            <person name="Sander Lower S.E."/>
            <person name="Weng J.-K."/>
        </authorList>
    </citation>
    <scope>NUCLEOTIDE SEQUENCE</scope>
    <source>
        <strain evidence="2">TRF0915ILg1</strain>
        <tissue evidence="2">Whole body</tissue>
    </source>
</reference>
<accession>A0A8K0DI89</accession>
<dbReference type="SUPFAM" id="SSF52087">
    <property type="entry name" value="CRAL/TRIO domain"/>
    <property type="match status" value="1"/>
</dbReference>
<dbReference type="PANTHER" id="PTHR10174:SF216">
    <property type="entry name" value="CRAL-TRIO DOMAIN-CONTAINING PROTEIN-RELATED"/>
    <property type="match status" value="1"/>
</dbReference>
<feature type="non-terminal residue" evidence="2">
    <location>
        <position position="1"/>
    </location>
</feature>
<evidence type="ECO:0000313" key="3">
    <source>
        <dbReference type="Proteomes" id="UP000801492"/>
    </source>
</evidence>
<dbReference type="InterPro" id="IPR036865">
    <property type="entry name" value="CRAL-TRIO_dom_sf"/>
</dbReference>
<dbReference type="Pfam" id="PF00650">
    <property type="entry name" value="CRAL_TRIO"/>
    <property type="match status" value="1"/>
</dbReference>
<evidence type="ECO:0000313" key="2">
    <source>
        <dbReference type="EMBL" id="KAF2904676.1"/>
    </source>
</evidence>
<protein>
    <recommendedName>
        <fullName evidence="1">CRAL-TRIO domain-containing protein</fullName>
    </recommendedName>
</protein>
<dbReference type="GO" id="GO:0016020">
    <property type="term" value="C:membrane"/>
    <property type="evidence" value="ECO:0007669"/>
    <property type="project" value="TreeGrafter"/>
</dbReference>
<dbReference type="PANTHER" id="PTHR10174">
    <property type="entry name" value="ALPHA-TOCOPHEROL TRANSFER PROTEIN-RELATED"/>
    <property type="match status" value="1"/>
</dbReference>
<keyword evidence="3" id="KW-1185">Reference proteome</keyword>
<dbReference type="PROSITE" id="PS50191">
    <property type="entry name" value="CRAL_TRIO"/>
    <property type="match status" value="1"/>
</dbReference>
<dbReference type="GO" id="GO:1902936">
    <property type="term" value="F:phosphatidylinositol bisphosphate binding"/>
    <property type="evidence" value="ECO:0007669"/>
    <property type="project" value="TreeGrafter"/>
</dbReference>
<feature type="non-terminal residue" evidence="2">
    <location>
        <position position="371"/>
    </location>
</feature>
<dbReference type="EMBL" id="VTPC01000712">
    <property type="protein sequence ID" value="KAF2904676.1"/>
    <property type="molecule type" value="Genomic_DNA"/>
</dbReference>
<dbReference type="CDD" id="cd09272">
    <property type="entry name" value="RNase_HI_RT_Ty1"/>
    <property type="match status" value="1"/>
</dbReference>
<dbReference type="InterPro" id="IPR001251">
    <property type="entry name" value="CRAL-TRIO_dom"/>
</dbReference>
<dbReference type="AlphaFoldDB" id="A0A8K0DI89"/>
<dbReference type="OrthoDB" id="6682367at2759"/>
<dbReference type="CDD" id="cd00170">
    <property type="entry name" value="SEC14"/>
    <property type="match status" value="1"/>
</dbReference>
<evidence type="ECO:0000259" key="1">
    <source>
        <dbReference type="PROSITE" id="PS50191"/>
    </source>
</evidence>
<dbReference type="PRINTS" id="PR00180">
    <property type="entry name" value="CRETINALDHBP"/>
</dbReference>
<proteinExistence type="predicted"/>
<sequence length="371" mass="41903">KATKCIGINIEQNENSIKINQKDYIELLAKKFNIVNAKPIGAPLEYKIGLDKGSKDVNKNIPYQCPIGSLMYLAVNTRPDIAFSSTALCYVDADWANDKLDLKSYSGYVFTMSDAAISWQARKQSCISLSSTEAEYVAIPDASKEAVYLQGLLNEFVSMSDPVIIYNDSQSAQKLLHNASFHNRSKHIEVRYHYVRDLIENKKIEVKFLSSADICCLPLPKKDKASTAPTFILFRNGVIDPFKHDVADLIKVYYMIGDILLNEDDNFIISGTCAVHDSKDVTLRHMLNITPTIAKKCLTSIQYGYPLRPQGIYISNSPYIEVLYNIIKPFLNEKMKERINIFSNNELQKVIPLEILPKEYGGQGSSVYELR</sequence>
<dbReference type="Gene3D" id="1.20.5.1200">
    <property type="entry name" value="Alpha-tocopherol transfer"/>
    <property type="match status" value="1"/>
</dbReference>
<dbReference type="SMART" id="SM00516">
    <property type="entry name" value="SEC14"/>
    <property type="match status" value="1"/>
</dbReference>
<organism evidence="2 3">
    <name type="scientific">Ignelater luminosus</name>
    <name type="common">Cucubano</name>
    <name type="synonym">Pyrophorus luminosus</name>
    <dbReference type="NCBI Taxonomy" id="2038154"/>
    <lineage>
        <taxon>Eukaryota</taxon>
        <taxon>Metazoa</taxon>
        <taxon>Ecdysozoa</taxon>
        <taxon>Arthropoda</taxon>
        <taxon>Hexapoda</taxon>
        <taxon>Insecta</taxon>
        <taxon>Pterygota</taxon>
        <taxon>Neoptera</taxon>
        <taxon>Endopterygota</taxon>
        <taxon>Coleoptera</taxon>
        <taxon>Polyphaga</taxon>
        <taxon>Elateriformia</taxon>
        <taxon>Elateroidea</taxon>
        <taxon>Elateridae</taxon>
        <taxon>Agrypninae</taxon>
        <taxon>Pyrophorini</taxon>
        <taxon>Ignelater</taxon>
    </lineage>
</organism>
<dbReference type="Proteomes" id="UP000801492">
    <property type="component" value="Unassembled WGS sequence"/>
</dbReference>
<dbReference type="Gene3D" id="3.40.525.10">
    <property type="entry name" value="CRAL-TRIO lipid binding domain"/>
    <property type="match status" value="1"/>
</dbReference>